<protein>
    <submittedName>
        <fullName evidence="2">Uncharacterized protein</fullName>
    </submittedName>
</protein>
<dbReference type="EMBL" id="KI965472">
    <property type="protein sequence ID" value="EUD66286.1"/>
    <property type="molecule type" value="Genomic_DNA"/>
</dbReference>
<evidence type="ECO:0000313" key="3">
    <source>
        <dbReference type="Proteomes" id="UP000030640"/>
    </source>
</evidence>
<dbReference type="VEuPathDB" id="PlasmoDB:C922_03202"/>
<reference evidence="2 3" key="1">
    <citation type="submission" date="2013-02" db="EMBL/GenBank/DDBJ databases">
        <title>The Genome Sequence of Plasmodium inui San Antonio 1.</title>
        <authorList>
            <consortium name="The Broad Institute Genome Sequencing Platform"/>
            <consortium name="The Broad Institute Genome Sequencing Center for Infectious Disease"/>
            <person name="Neafsey D."/>
            <person name="Cheeseman I."/>
            <person name="Volkman S."/>
            <person name="Adams J."/>
            <person name="Walker B."/>
            <person name="Young S.K."/>
            <person name="Zeng Q."/>
            <person name="Gargeya S."/>
            <person name="Fitzgerald M."/>
            <person name="Haas B."/>
            <person name="Abouelleil A."/>
            <person name="Alvarado L."/>
            <person name="Arachchi H.M."/>
            <person name="Berlin A.M."/>
            <person name="Chapman S.B."/>
            <person name="Dewar J."/>
            <person name="Goldberg J."/>
            <person name="Griggs A."/>
            <person name="Gujja S."/>
            <person name="Hansen M."/>
            <person name="Howarth C."/>
            <person name="Imamovic A."/>
            <person name="Larimer J."/>
            <person name="McCowan C."/>
            <person name="Murphy C."/>
            <person name="Neiman D."/>
            <person name="Pearson M."/>
            <person name="Priest M."/>
            <person name="Roberts A."/>
            <person name="Saif S."/>
            <person name="Shea T."/>
            <person name="Sisk P."/>
            <person name="Sykes S."/>
            <person name="Wortman J."/>
            <person name="Nusbaum C."/>
            <person name="Birren B."/>
        </authorList>
    </citation>
    <scope>NUCLEOTIDE SEQUENCE [LARGE SCALE GENOMIC DNA]</scope>
    <source>
        <strain evidence="2 3">San Antonio 1</strain>
    </source>
</reference>
<dbReference type="OrthoDB" id="384111at2759"/>
<organism evidence="2 3">
    <name type="scientific">Plasmodium inui San Antonio 1</name>
    <dbReference type="NCBI Taxonomy" id="1237626"/>
    <lineage>
        <taxon>Eukaryota</taxon>
        <taxon>Sar</taxon>
        <taxon>Alveolata</taxon>
        <taxon>Apicomplexa</taxon>
        <taxon>Aconoidasida</taxon>
        <taxon>Haemosporida</taxon>
        <taxon>Plasmodiidae</taxon>
        <taxon>Plasmodium</taxon>
        <taxon>Plasmodium (Plasmodium)</taxon>
    </lineage>
</organism>
<sequence>MSIVQMEEMCKKKDISLSDKICGLSLHDTKDLFVDLTNFVMYSNYEEQMKNEKKILTCIHRTLTFMKENIKKQIEELINSSRQYIDELFGSYYILDKKGWEALSKLKLFLDMNGDQDMLLVNGRDIILYAMDVNFSKKVPLNTQELLEHFTESFKHNRNIFEQYQKEFYKIEKDIKTYLGNGGKRFPLKFTHWNNSYNNVTQNVAARVFMDDFYDYFSLLEMKLKYNPEKFTGIDISFLEETLESINNIIKSIIEYKTEKLFGLLNNIFQGYLRSILGFFTHLFDTKRKKNKVVLETIAKEKMDHVYESNFLFDVESHFMKVNFGLDINSRSLQLLKNEIENAKVEEQERQIMNIFKVIVHELMYRKQVMEFSTLVKSLKENSKTVMSYFREFWGCMSRKNYT</sequence>
<evidence type="ECO:0000256" key="1">
    <source>
        <dbReference type="SAM" id="Coils"/>
    </source>
</evidence>
<gene>
    <name evidence="2" type="ORF">C922_03202</name>
</gene>
<dbReference type="RefSeq" id="XP_008817016.1">
    <property type="nucleotide sequence ID" value="XM_008818794.1"/>
</dbReference>
<name>W7ALT3_9APIC</name>
<proteinExistence type="predicted"/>
<keyword evidence="1" id="KW-0175">Coiled coil</keyword>
<feature type="coiled-coil region" evidence="1">
    <location>
        <begin position="326"/>
        <end position="353"/>
    </location>
</feature>
<evidence type="ECO:0000313" key="2">
    <source>
        <dbReference type="EMBL" id="EUD66286.1"/>
    </source>
</evidence>
<keyword evidence="3" id="KW-1185">Reference proteome</keyword>
<accession>W7ALT3</accession>
<dbReference type="AlphaFoldDB" id="W7ALT3"/>
<dbReference type="Proteomes" id="UP000030640">
    <property type="component" value="Unassembled WGS sequence"/>
</dbReference>
<dbReference type="GeneID" id="20038476"/>